<keyword evidence="14" id="KW-1185">Reference proteome</keyword>
<comment type="catalytic activity">
    <reaction evidence="11">
        <text>(1S,2R)-1-C-(indol-3-yl)glycerol 3-phosphate + L-serine = D-glyceraldehyde 3-phosphate + L-tryptophan + H2O</text>
        <dbReference type="Rhea" id="RHEA:10532"/>
        <dbReference type="ChEBI" id="CHEBI:15377"/>
        <dbReference type="ChEBI" id="CHEBI:33384"/>
        <dbReference type="ChEBI" id="CHEBI:57912"/>
        <dbReference type="ChEBI" id="CHEBI:58866"/>
        <dbReference type="ChEBI" id="CHEBI:59776"/>
        <dbReference type="EC" id="4.2.1.20"/>
    </reaction>
</comment>
<dbReference type="RefSeq" id="WP_181043695.1">
    <property type="nucleotide sequence ID" value="NZ_CP154825.1"/>
</dbReference>
<dbReference type="EMBL" id="PTIX01000014">
    <property type="protein sequence ID" value="PPK65452.1"/>
    <property type="molecule type" value="Genomic_DNA"/>
</dbReference>
<feature type="domain" description="Tryptophan synthase beta chain-like PALP" evidence="12">
    <location>
        <begin position="69"/>
        <end position="381"/>
    </location>
</feature>
<organism evidence="13 14">
    <name type="scientific">Actinokineospora auranticolor</name>
    <dbReference type="NCBI Taxonomy" id="155976"/>
    <lineage>
        <taxon>Bacteria</taxon>
        <taxon>Bacillati</taxon>
        <taxon>Actinomycetota</taxon>
        <taxon>Actinomycetes</taxon>
        <taxon>Pseudonocardiales</taxon>
        <taxon>Pseudonocardiaceae</taxon>
        <taxon>Actinokineospora</taxon>
    </lineage>
</organism>
<comment type="cofactor">
    <cofactor evidence="1">
        <name>pyridoxal 5'-phosphate</name>
        <dbReference type="ChEBI" id="CHEBI:597326"/>
    </cofactor>
</comment>
<keyword evidence="10" id="KW-0456">Lyase</keyword>
<dbReference type="AlphaFoldDB" id="A0A2S6GJP4"/>
<keyword evidence="8" id="KW-0663">Pyridoxal phosphate</keyword>
<dbReference type="PANTHER" id="PTHR48077">
    <property type="entry name" value="TRYPTOPHAN SYNTHASE-RELATED"/>
    <property type="match status" value="1"/>
</dbReference>
<gene>
    <name evidence="13" type="ORF">CLV40_114104</name>
</gene>
<evidence type="ECO:0000256" key="6">
    <source>
        <dbReference type="ARBA" id="ARBA00022605"/>
    </source>
</evidence>
<name>A0A2S6GJP4_9PSEU</name>
<evidence type="ECO:0000256" key="11">
    <source>
        <dbReference type="ARBA" id="ARBA00049047"/>
    </source>
</evidence>
<dbReference type="Proteomes" id="UP000239203">
    <property type="component" value="Unassembled WGS sequence"/>
</dbReference>
<dbReference type="SUPFAM" id="SSF53686">
    <property type="entry name" value="Tryptophan synthase beta subunit-like PLP-dependent enzymes"/>
    <property type="match status" value="1"/>
</dbReference>
<evidence type="ECO:0000256" key="8">
    <source>
        <dbReference type="ARBA" id="ARBA00022898"/>
    </source>
</evidence>
<protein>
    <recommendedName>
        <fullName evidence="5">tryptophan synthase</fullName>
        <ecNumber evidence="5">4.2.1.20</ecNumber>
    </recommendedName>
</protein>
<evidence type="ECO:0000256" key="10">
    <source>
        <dbReference type="ARBA" id="ARBA00023239"/>
    </source>
</evidence>
<dbReference type="InterPro" id="IPR001926">
    <property type="entry name" value="TrpB-like_PALP"/>
</dbReference>
<reference evidence="13 14" key="1">
    <citation type="submission" date="2018-02" db="EMBL/GenBank/DDBJ databases">
        <title>Genomic Encyclopedia of Archaeal and Bacterial Type Strains, Phase II (KMG-II): from individual species to whole genera.</title>
        <authorList>
            <person name="Goeker M."/>
        </authorList>
    </citation>
    <scope>NUCLEOTIDE SEQUENCE [LARGE SCALE GENOMIC DNA]</scope>
    <source>
        <strain evidence="13 14">YU 961-1</strain>
    </source>
</reference>
<evidence type="ECO:0000256" key="7">
    <source>
        <dbReference type="ARBA" id="ARBA00022822"/>
    </source>
</evidence>
<keyword evidence="6" id="KW-0028">Amino-acid biosynthesis</keyword>
<comment type="similarity">
    <text evidence="3">Belongs to the TrpB family.</text>
</comment>
<evidence type="ECO:0000259" key="12">
    <source>
        <dbReference type="Pfam" id="PF00291"/>
    </source>
</evidence>
<dbReference type="InterPro" id="IPR023026">
    <property type="entry name" value="Trp_synth_beta/beta-like"/>
</dbReference>
<comment type="pathway">
    <text evidence="2">Amino-acid biosynthesis; L-tryptophan biosynthesis; L-tryptophan from chorismate: step 5/5.</text>
</comment>
<evidence type="ECO:0000313" key="13">
    <source>
        <dbReference type="EMBL" id="PPK65452.1"/>
    </source>
</evidence>
<keyword evidence="7" id="KW-0822">Tryptophan biosynthesis</keyword>
<comment type="caution">
    <text evidence="13">The sequence shown here is derived from an EMBL/GenBank/DDBJ whole genome shotgun (WGS) entry which is preliminary data.</text>
</comment>
<evidence type="ECO:0000256" key="1">
    <source>
        <dbReference type="ARBA" id="ARBA00001933"/>
    </source>
</evidence>
<dbReference type="GO" id="GO:0004834">
    <property type="term" value="F:tryptophan synthase activity"/>
    <property type="evidence" value="ECO:0007669"/>
    <property type="project" value="UniProtKB-EC"/>
</dbReference>
<evidence type="ECO:0000256" key="4">
    <source>
        <dbReference type="ARBA" id="ARBA00011270"/>
    </source>
</evidence>
<dbReference type="InterPro" id="IPR036052">
    <property type="entry name" value="TrpB-like_PALP_sf"/>
</dbReference>
<comment type="subunit">
    <text evidence="4">Tetramer of two alpha and two beta chains.</text>
</comment>
<sequence length="430" mass="45633">MSAPPPTPTAVPTDWRSVLPYLRGPLPPDRFSGKGSAAPLLPDELARQCAQEREYWRIPEEVREAYARYRPTRLWRATAFEDAIGARAPVYVKYEGGNVAGGHQLNTALAQAYYHREAGAVELATGTVGARWGVALASACALFGLRCTVFATRALLETQRYQAEVLENLGASVRPSGDSLSRVVGDAATYAADREGVRYCGGFGATYSILHQSVIGIESRQQLSDVDVEVAVVIGAAGAGTHFGGLALPFLTEARAFGTRAPRLLAVESASMPVLTRGVYAYDRLEPTAPFQAVYTLGTHSPKTRTHAPGLRVPAVGKLISALRHTGAIEAEAVEEGAALRAGRLFTLSETIVPSPEAAHALAAAEKVVTAEHPEGPVLVCLGGHGYSDVHAFREGAAAEAGVPTDDELRAATRALHPVDPAHRPTPRHC</sequence>
<evidence type="ECO:0000313" key="14">
    <source>
        <dbReference type="Proteomes" id="UP000239203"/>
    </source>
</evidence>
<evidence type="ECO:0000256" key="9">
    <source>
        <dbReference type="ARBA" id="ARBA00023141"/>
    </source>
</evidence>
<dbReference type="EC" id="4.2.1.20" evidence="5"/>
<evidence type="ECO:0000256" key="2">
    <source>
        <dbReference type="ARBA" id="ARBA00004733"/>
    </source>
</evidence>
<keyword evidence="9" id="KW-0057">Aromatic amino acid biosynthesis</keyword>
<evidence type="ECO:0000256" key="5">
    <source>
        <dbReference type="ARBA" id="ARBA00012043"/>
    </source>
</evidence>
<dbReference type="Pfam" id="PF00291">
    <property type="entry name" value="PALP"/>
    <property type="match status" value="1"/>
</dbReference>
<dbReference type="Gene3D" id="3.40.50.1100">
    <property type="match status" value="2"/>
</dbReference>
<dbReference type="PANTHER" id="PTHR48077:SF6">
    <property type="entry name" value="TRYPTOPHAN SYNTHASE"/>
    <property type="match status" value="1"/>
</dbReference>
<accession>A0A2S6GJP4</accession>
<dbReference type="GO" id="GO:0052684">
    <property type="term" value="F:L-serine hydro-lyase (adding indole, L-tryptophan-forming) activity"/>
    <property type="evidence" value="ECO:0007669"/>
    <property type="project" value="TreeGrafter"/>
</dbReference>
<proteinExistence type="inferred from homology"/>
<dbReference type="GO" id="GO:0005737">
    <property type="term" value="C:cytoplasm"/>
    <property type="evidence" value="ECO:0007669"/>
    <property type="project" value="TreeGrafter"/>
</dbReference>
<evidence type="ECO:0000256" key="3">
    <source>
        <dbReference type="ARBA" id="ARBA00009982"/>
    </source>
</evidence>